<protein>
    <recommendedName>
        <fullName evidence="3">C2H2-type domain-containing protein</fullName>
    </recommendedName>
</protein>
<dbReference type="VEuPathDB" id="FungiDB:BTJ68_10212"/>
<dbReference type="Proteomes" id="UP000282582">
    <property type="component" value="Unassembled WGS sequence"/>
</dbReference>
<proteinExistence type="predicted"/>
<keyword evidence="2" id="KW-0812">Transmembrane</keyword>
<evidence type="ECO:0000259" key="3">
    <source>
        <dbReference type="PROSITE" id="PS00028"/>
    </source>
</evidence>
<gene>
    <name evidence="4" type="ORF">D0868_16124</name>
</gene>
<feature type="domain" description="C2H2-type" evidence="3">
    <location>
        <begin position="37"/>
        <end position="58"/>
    </location>
</feature>
<dbReference type="InterPro" id="IPR006694">
    <property type="entry name" value="Fatty_acid_hydroxylase"/>
</dbReference>
<feature type="transmembrane region" description="Helical" evidence="2">
    <location>
        <begin position="7"/>
        <end position="24"/>
    </location>
</feature>
<dbReference type="PANTHER" id="PTHR16469">
    <property type="entry name" value="UBIQUITIN-ASSOCIATED AND SH3 DOMAIN-CONTAINING BA-RELATED"/>
    <property type="match status" value="1"/>
</dbReference>
<comment type="caution">
    <text evidence="4">The sequence shown here is derived from an EMBL/GenBank/DDBJ whole genome shotgun (WGS) entry which is preliminary data.</text>
</comment>
<dbReference type="CDD" id="cd07067">
    <property type="entry name" value="HP_PGM_like"/>
    <property type="match status" value="1"/>
</dbReference>
<feature type="region of interest" description="Disordered" evidence="1">
    <location>
        <begin position="415"/>
        <end position="470"/>
    </location>
</feature>
<dbReference type="InterPro" id="IPR013087">
    <property type="entry name" value="Znf_C2H2_type"/>
</dbReference>
<dbReference type="GO" id="GO:0016491">
    <property type="term" value="F:oxidoreductase activity"/>
    <property type="evidence" value="ECO:0007669"/>
    <property type="project" value="InterPro"/>
</dbReference>
<dbReference type="InterPro" id="IPR013078">
    <property type="entry name" value="His_Pase_superF_clade-1"/>
</dbReference>
<evidence type="ECO:0000313" key="5">
    <source>
        <dbReference type="Proteomes" id="UP000282582"/>
    </source>
</evidence>
<feature type="region of interest" description="Disordered" evidence="1">
    <location>
        <begin position="344"/>
        <end position="369"/>
    </location>
</feature>
<dbReference type="AlphaFoldDB" id="A0A3M6WQ16"/>
<dbReference type="SUPFAM" id="SSF53254">
    <property type="entry name" value="Phosphoglycerate mutase-like"/>
    <property type="match status" value="1"/>
</dbReference>
<reference evidence="4 5" key="1">
    <citation type="journal article" date="2018" name="BMC Genomics">
        <title>Genomic evidence for intraspecific hybridization in a clonal and extremely halotolerant yeast.</title>
        <authorList>
            <person name="Gostincar C."/>
            <person name="Stajich J.E."/>
            <person name="Zupancic J."/>
            <person name="Zalar P."/>
            <person name="Gunde-Cimerman N."/>
        </authorList>
    </citation>
    <scope>NUCLEOTIDE SEQUENCE [LARGE SCALE GENOMIC DNA]</scope>
    <source>
        <strain evidence="4 5">EXF-6654</strain>
    </source>
</reference>
<dbReference type="GO" id="GO:0008610">
    <property type="term" value="P:lipid biosynthetic process"/>
    <property type="evidence" value="ECO:0007669"/>
    <property type="project" value="InterPro"/>
</dbReference>
<dbReference type="PROSITE" id="PS00028">
    <property type="entry name" value="ZINC_FINGER_C2H2_1"/>
    <property type="match status" value="1"/>
</dbReference>
<feature type="compositionally biased region" description="Polar residues" evidence="1">
    <location>
        <begin position="421"/>
        <end position="438"/>
    </location>
</feature>
<dbReference type="PANTHER" id="PTHR16469:SF51">
    <property type="entry name" value="TRANSCRIPTION FACTOR TAU 55 KDA SUBUNIT"/>
    <property type="match status" value="1"/>
</dbReference>
<organism evidence="4 5">
    <name type="scientific">Hortaea werneckii</name>
    <name type="common">Black yeast</name>
    <name type="synonym">Cladosporium werneckii</name>
    <dbReference type="NCBI Taxonomy" id="91943"/>
    <lineage>
        <taxon>Eukaryota</taxon>
        <taxon>Fungi</taxon>
        <taxon>Dikarya</taxon>
        <taxon>Ascomycota</taxon>
        <taxon>Pezizomycotina</taxon>
        <taxon>Dothideomycetes</taxon>
        <taxon>Dothideomycetidae</taxon>
        <taxon>Mycosphaerellales</taxon>
        <taxon>Teratosphaeriaceae</taxon>
        <taxon>Hortaea</taxon>
    </lineage>
</organism>
<dbReference type="SMART" id="SM00855">
    <property type="entry name" value="PGAM"/>
    <property type="match status" value="1"/>
</dbReference>
<keyword evidence="2" id="KW-0472">Membrane</keyword>
<dbReference type="GO" id="GO:0005506">
    <property type="term" value="F:iron ion binding"/>
    <property type="evidence" value="ECO:0007669"/>
    <property type="project" value="InterPro"/>
</dbReference>
<evidence type="ECO:0000313" key="4">
    <source>
        <dbReference type="EMBL" id="RMX80619.1"/>
    </source>
</evidence>
<dbReference type="Gene3D" id="3.40.50.1240">
    <property type="entry name" value="Phosphoglycerate mutase-like"/>
    <property type="match status" value="1"/>
</dbReference>
<name>A0A3M6WQ16_HORWE</name>
<dbReference type="InterPro" id="IPR051710">
    <property type="entry name" value="Phosphatase_SH3-domain"/>
</dbReference>
<evidence type="ECO:0000256" key="1">
    <source>
        <dbReference type="SAM" id="MobiDB-lite"/>
    </source>
</evidence>
<sequence length="470" mass="52699">MDRLRLVMPPTLFAILATPFWYLAHTVFFYDFWAATCVYCGGIFGYICYDMTHYFLHHKNLPSYYRELKKYHLQHHFMDYENGFGVTSRFWDRVFGTELGPPPVPKVLKAQMLENIYVVRHGYRSNWVVDPQTGTYSTTVKSPTGIASDPALASYGVQQAVQLGEHLLQVQPPVDLIYSSPFYRCLQTLSPFTDALADRQAKIDLSALETDAPTHGRKVRVNVEPGLGEFYGLARFDHPSPASIEVLNQHFPRLHAEKSPIVVPSKNGESITQLHDRVAYCLSELIKRADADPSGPKTLLICTHAASMIAIGRALTGRMPEDETEEDFRCFTCSFSKFTRRQPGKGVEVDGDWGQEASWDPLEPDEVPDIGWRGGKGVGGGWEIEVNGDCSFLQGGEERGWNFEMERQRIARLEQEEAEASTKTNGKPATLKNEQGASLQDLGLYDVVTNGAHPAQDTAEGTEPANYRHD</sequence>
<dbReference type="Pfam" id="PF00300">
    <property type="entry name" value="His_Phos_1"/>
    <property type="match status" value="2"/>
</dbReference>
<dbReference type="Pfam" id="PF04116">
    <property type="entry name" value="FA_hydroxylase"/>
    <property type="match status" value="1"/>
</dbReference>
<accession>A0A3M6WQ16</accession>
<dbReference type="EMBL" id="QWIK01003079">
    <property type="protein sequence ID" value="RMX80619.1"/>
    <property type="molecule type" value="Genomic_DNA"/>
</dbReference>
<dbReference type="InterPro" id="IPR029033">
    <property type="entry name" value="His_PPase_superfam"/>
</dbReference>
<keyword evidence="2" id="KW-1133">Transmembrane helix</keyword>
<evidence type="ECO:0000256" key="2">
    <source>
        <dbReference type="SAM" id="Phobius"/>
    </source>
</evidence>